<name>A0A4R1GL43_9GAMM</name>
<organism evidence="1 2">
    <name type="scientific">Marinobacterium mangrovicola</name>
    <dbReference type="NCBI Taxonomy" id="1476959"/>
    <lineage>
        <taxon>Bacteria</taxon>
        <taxon>Pseudomonadati</taxon>
        <taxon>Pseudomonadota</taxon>
        <taxon>Gammaproteobacteria</taxon>
        <taxon>Oceanospirillales</taxon>
        <taxon>Oceanospirillaceae</taxon>
        <taxon>Marinobacterium</taxon>
    </lineage>
</organism>
<dbReference type="EMBL" id="SMFU01000007">
    <property type="protein sequence ID" value="TCK09154.1"/>
    <property type="molecule type" value="Genomic_DNA"/>
</dbReference>
<dbReference type="Proteomes" id="UP000294546">
    <property type="component" value="Unassembled WGS sequence"/>
</dbReference>
<sequence>MPAINFNVRWPDGSEDSCYSPSTVVRDHFKTGDKMPLAEFVSKAEVALDSASHRVEQKFGYFCSSAMDQLSVIKAKAARFETSEHPEIEITHIS</sequence>
<evidence type="ECO:0000313" key="1">
    <source>
        <dbReference type="EMBL" id="TCK09154.1"/>
    </source>
</evidence>
<reference evidence="1 2" key="1">
    <citation type="submission" date="2019-03" db="EMBL/GenBank/DDBJ databases">
        <title>Genomic Encyclopedia of Archaeal and Bacterial Type Strains, Phase II (KMG-II): from individual species to whole genera.</title>
        <authorList>
            <person name="Goeker M."/>
        </authorList>
    </citation>
    <scope>NUCLEOTIDE SEQUENCE [LARGE SCALE GENOMIC DNA]</scope>
    <source>
        <strain evidence="1 2">DSM 27697</strain>
    </source>
</reference>
<comment type="caution">
    <text evidence="1">The sequence shown here is derived from an EMBL/GenBank/DDBJ whole genome shotgun (WGS) entry which is preliminary data.</text>
</comment>
<accession>A0A4R1GL43</accession>
<proteinExistence type="predicted"/>
<protein>
    <submittedName>
        <fullName evidence="1">Putative repeat protein (TIGR04042 family)</fullName>
    </submittedName>
</protein>
<dbReference type="NCBIfam" id="TIGR04042">
    <property type="entry name" value="MSMEG_0570_fam"/>
    <property type="match status" value="1"/>
</dbReference>
<keyword evidence="2" id="KW-1185">Reference proteome</keyword>
<dbReference type="RefSeq" id="WP_132289005.1">
    <property type="nucleotide sequence ID" value="NZ_SMFU01000007.1"/>
</dbReference>
<dbReference type="OrthoDB" id="195104at2"/>
<dbReference type="InterPro" id="IPR023846">
    <property type="entry name" value="CHP04042_MSMEG0570"/>
</dbReference>
<evidence type="ECO:0000313" key="2">
    <source>
        <dbReference type="Proteomes" id="UP000294546"/>
    </source>
</evidence>
<gene>
    <name evidence="1" type="ORF">CLV83_1258</name>
</gene>
<dbReference type="AlphaFoldDB" id="A0A4R1GL43"/>